<proteinExistence type="predicted"/>
<keyword evidence="4" id="KW-1185">Reference proteome</keyword>
<dbReference type="GO" id="GO:0009036">
    <property type="term" value="F:type II site-specific deoxyribonuclease activity"/>
    <property type="evidence" value="ECO:0007669"/>
    <property type="project" value="InterPro"/>
</dbReference>
<dbReference type="InterPro" id="IPR041962">
    <property type="entry name" value="BsuBI/PstI_N_sf"/>
</dbReference>
<accession>A0A7C9BBV4</accession>
<dbReference type="Pfam" id="PF06616">
    <property type="entry name" value="BsuBI_PstI_RE"/>
    <property type="match status" value="1"/>
</dbReference>
<evidence type="ECO:0000259" key="1">
    <source>
        <dbReference type="Pfam" id="PF06616"/>
    </source>
</evidence>
<name>A0A7C9BBV4_9BACT</name>
<dbReference type="Gene3D" id="1.10.10.1820">
    <property type="entry name" value="BsuBI/PstI restriction endonuclease-like"/>
    <property type="match status" value="1"/>
</dbReference>
<dbReference type="InterPro" id="IPR041454">
    <property type="entry name" value="BsuBI/PstI_N"/>
</dbReference>
<dbReference type="AlphaFoldDB" id="A0A7C9BBV4"/>
<evidence type="ECO:0000313" key="4">
    <source>
        <dbReference type="Proteomes" id="UP000479293"/>
    </source>
</evidence>
<protein>
    <submittedName>
        <fullName evidence="3">Restriction endonuclease</fullName>
    </submittedName>
</protein>
<dbReference type="GO" id="GO:0009307">
    <property type="term" value="P:DNA restriction-modification system"/>
    <property type="evidence" value="ECO:0007669"/>
    <property type="project" value="InterPro"/>
</dbReference>
<sequence length="338" mass="38970">MKQYINLDESKTFAEKPNDVQQLINITLSILESFGIPTEGTPRRLERMALAFLACGDIKDKNDFSKVRDLNSGYALKTREIINYVNKHFYEKISSGSYDDIRRKDLKLLTIAEIVLQSSPNSATNDSTRGYSINPTYAELIRSYGITNWETMVSERLKNSEPLSRKLKRERTIRKVIVTLPSGGELSFSAGEHNDLQKAIIEEFLPRYGYGAEVLYVGDTSDKYLYLEAERLKELNFFEISHDELPDVIAYSKDKNWLYLIEAVHSSGPISEIRLLQLHQLTEKCTAEIIYVTAFLNRQKFRQFVADIAWETEVWIADNSDHLIHFNGDKFLGPYNKR</sequence>
<feature type="domain" description="BsuBI/PstI restriction endonuclease HTH" evidence="2">
    <location>
        <begin position="23"/>
        <end position="163"/>
    </location>
</feature>
<evidence type="ECO:0000259" key="2">
    <source>
        <dbReference type="Pfam" id="PF17728"/>
    </source>
</evidence>
<dbReference type="InterPro" id="IPR009528">
    <property type="entry name" value="Restrct_endonuc_II_BsuBI_C"/>
</dbReference>
<reference evidence="3 4" key="1">
    <citation type="submission" date="2019-10" db="EMBL/GenBank/DDBJ databases">
        <title>Draft Genome Sequence of Cytophagaceae sp. SJW1-29.</title>
        <authorList>
            <person name="Choi A."/>
        </authorList>
    </citation>
    <scope>NUCLEOTIDE SEQUENCE [LARGE SCALE GENOMIC DNA]</scope>
    <source>
        <strain evidence="3 4">SJW1-29</strain>
    </source>
</reference>
<dbReference type="GO" id="GO:0003677">
    <property type="term" value="F:DNA binding"/>
    <property type="evidence" value="ECO:0007669"/>
    <property type="project" value="InterPro"/>
</dbReference>
<dbReference type="InterPro" id="IPR041963">
    <property type="entry name" value="BsuBI/PstI_C_sf"/>
</dbReference>
<dbReference type="GO" id="GO:0000287">
    <property type="term" value="F:magnesium ion binding"/>
    <property type="evidence" value="ECO:0007669"/>
    <property type="project" value="InterPro"/>
</dbReference>
<dbReference type="Gene3D" id="3.40.1350.80">
    <property type="match status" value="1"/>
</dbReference>
<keyword evidence="3" id="KW-0255">Endonuclease</keyword>
<feature type="domain" description="BsuBI/PstI restriction endonuclease" evidence="1">
    <location>
        <begin position="177"/>
        <end position="328"/>
    </location>
</feature>
<keyword evidence="3" id="KW-0540">Nuclease</keyword>
<dbReference type="Proteomes" id="UP000479293">
    <property type="component" value="Unassembled WGS sequence"/>
</dbReference>
<organism evidence="3 4">
    <name type="scientific">Salmonirosea aquatica</name>
    <dbReference type="NCBI Taxonomy" id="2654236"/>
    <lineage>
        <taxon>Bacteria</taxon>
        <taxon>Pseudomonadati</taxon>
        <taxon>Bacteroidota</taxon>
        <taxon>Cytophagia</taxon>
        <taxon>Cytophagales</taxon>
        <taxon>Spirosomataceae</taxon>
        <taxon>Salmonirosea</taxon>
    </lineage>
</organism>
<dbReference type="RefSeq" id="WP_373330865.1">
    <property type="nucleotide sequence ID" value="NZ_WHLY01000002.1"/>
</dbReference>
<dbReference type="Pfam" id="PF17728">
    <property type="entry name" value="BsuBI_PstI_RE_N"/>
    <property type="match status" value="1"/>
</dbReference>
<gene>
    <name evidence="3" type="ORF">GBK04_09815</name>
</gene>
<evidence type="ECO:0000313" key="3">
    <source>
        <dbReference type="EMBL" id="MPR33656.1"/>
    </source>
</evidence>
<dbReference type="EMBL" id="WHLY01000002">
    <property type="protein sequence ID" value="MPR33656.1"/>
    <property type="molecule type" value="Genomic_DNA"/>
</dbReference>
<keyword evidence="3" id="KW-0378">Hydrolase</keyword>
<comment type="caution">
    <text evidence="3">The sequence shown here is derived from an EMBL/GenBank/DDBJ whole genome shotgun (WGS) entry which is preliminary data.</text>
</comment>